<name>A0A0F9HLD2_9ZZZZ</name>
<evidence type="ECO:0000313" key="1">
    <source>
        <dbReference type="EMBL" id="KKL75962.1"/>
    </source>
</evidence>
<feature type="non-terminal residue" evidence="1">
    <location>
        <position position="41"/>
    </location>
</feature>
<sequence>MWVTVWDKVNKKKYSLSEYNNYSDYAIYDVNLVKSLPIPIS</sequence>
<comment type="caution">
    <text evidence="1">The sequence shown here is derived from an EMBL/GenBank/DDBJ whole genome shotgun (WGS) entry which is preliminary data.</text>
</comment>
<proteinExistence type="predicted"/>
<dbReference type="EMBL" id="LAZR01024200">
    <property type="protein sequence ID" value="KKL75962.1"/>
    <property type="molecule type" value="Genomic_DNA"/>
</dbReference>
<organism evidence="1">
    <name type="scientific">marine sediment metagenome</name>
    <dbReference type="NCBI Taxonomy" id="412755"/>
    <lineage>
        <taxon>unclassified sequences</taxon>
        <taxon>metagenomes</taxon>
        <taxon>ecological metagenomes</taxon>
    </lineage>
</organism>
<gene>
    <name evidence="1" type="ORF">LCGC14_2049630</name>
</gene>
<dbReference type="AlphaFoldDB" id="A0A0F9HLD2"/>
<protein>
    <submittedName>
        <fullName evidence="1">Uncharacterized protein</fullName>
    </submittedName>
</protein>
<accession>A0A0F9HLD2</accession>
<reference evidence="1" key="1">
    <citation type="journal article" date="2015" name="Nature">
        <title>Complex archaea that bridge the gap between prokaryotes and eukaryotes.</title>
        <authorList>
            <person name="Spang A."/>
            <person name="Saw J.H."/>
            <person name="Jorgensen S.L."/>
            <person name="Zaremba-Niedzwiedzka K."/>
            <person name="Martijn J."/>
            <person name="Lind A.E."/>
            <person name="van Eijk R."/>
            <person name="Schleper C."/>
            <person name="Guy L."/>
            <person name="Ettema T.J."/>
        </authorList>
    </citation>
    <scope>NUCLEOTIDE SEQUENCE</scope>
</reference>